<dbReference type="GeneID" id="71997002"/>
<feature type="region of interest" description="Disordered" evidence="1">
    <location>
        <begin position="352"/>
        <end position="423"/>
    </location>
</feature>
<feature type="region of interest" description="Disordered" evidence="1">
    <location>
        <begin position="1"/>
        <end position="35"/>
    </location>
</feature>
<evidence type="ECO:0000313" key="3">
    <source>
        <dbReference type="Proteomes" id="UP000814176"/>
    </source>
</evidence>
<dbReference type="EMBL" id="JADCUA010000012">
    <property type="protein sequence ID" value="KAH9835922.1"/>
    <property type="molecule type" value="Genomic_DNA"/>
</dbReference>
<reference evidence="2 3" key="1">
    <citation type="journal article" date="2021" name="Environ. Microbiol.">
        <title>Gene family expansions and transcriptome signatures uncover fungal adaptations to wood decay.</title>
        <authorList>
            <person name="Hage H."/>
            <person name="Miyauchi S."/>
            <person name="Viragh M."/>
            <person name="Drula E."/>
            <person name="Min B."/>
            <person name="Chaduli D."/>
            <person name="Navarro D."/>
            <person name="Favel A."/>
            <person name="Norest M."/>
            <person name="Lesage-Meessen L."/>
            <person name="Balint B."/>
            <person name="Merenyi Z."/>
            <person name="de Eugenio L."/>
            <person name="Morin E."/>
            <person name="Martinez A.T."/>
            <person name="Baldrian P."/>
            <person name="Stursova M."/>
            <person name="Martinez M.J."/>
            <person name="Novotny C."/>
            <person name="Magnuson J.K."/>
            <person name="Spatafora J.W."/>
            <person name="Maurice S."/>
            <person name="Pangilinan J."/>
            <person name="Andreopoulos W."/>
            <person name="LaButti K."/>
            <person name="Hundley H."/>
            <person name="Na H."/>
            <person name="Kuo A."/>
            <person name="Barry K."/>
            <person name="Lipzen A."/>
            <person name="Henrissat B."/>
            <person name="Riley R."/>
            <person name="Ahrendt S."/>
            <person name="Nagy L.G."/>
            <person name="Grigoriev I.V."/>
            <person name="Martin F."/>
            <person name="Rosso M.N."/>
        </authorList>
    </citation>
    <scope>NUCLEOTIDE SEQUENCE [LARGE SCALE GENOMIC DNA]</scope>
    <source>
        <strain evidence="2 3">CIRM-BRFM 1785</strain>
    </source>
</reference>
<evidence type="ECO:0000256" key="1">
    <source>
        <dbReference type="SAM" id="MobiDB-lite"/>
    </source>
</evidence>
<gene>
    <name evidence="2" type="ORF">C8Q71DRAFT_103028</name>
</gene>
<feature type="compositionally biased region" description="Polar residues" evidence="1">
    <location>
        <begin position="528"/>
        <end position="537"/>
    </location>
</feature>
<comment type="caution">
    <text evidence="2">The sequence shown here is derived from an EMBL/GenBank/DDBJ whole genome shotgun (WGS) entry which is preliminary data.</text>
</comment>
<protein>
    <submittedName>
        <fullName evidence="2">Uncharacterized protein</fullName>
    </submittedName>
</protein>
<accession>A0ABQ8KEE5</accession>
<name>A0ABQ8KEE5_9APHY</name>
<proteinExistence type="predicted"/>
<dbReference type="RefSeq" id="XP_047778299.1">
    <property type="nucleotide sequence ID" value="XM_047916270.1"/>
</dbReference>
<evidence type="ECO:0000313" key="2">
    <source>
        <dbReference type="EMBL" id="KAH9835922.1"/>
    </source>
</evidence>
<organism evidence="2 3">
    <name type="scientific">Rhodofomes roseus</name>
    <dbReference type="NCBI Taxonomy" id="34475"/>
    <lineage>
        <taxon>Eukaryota</taxon>
        <taxon>Fungi</taxon>
        <taxon>Dikarya</taxon>
        <taxon>Basidiomycota</taxon>
        <taxon>Agaricomycotina</taxon>
        <taxon>Agaricomycetes</taxon>
        <taxon>Polyporales</taxon>
        <taxon>Rhodofomes</taxon>
    </lineage>
</organism>
<sequence length="546" mass="58473">MDTIPLPIGPCPGWELESHSDTEASDEEPQELRNIPESLVVSQSLRQSRTIWLSSAFPKFSAKARGGKPPEVVPPPHSIKVYGRYDVRIGPHIFSDTTFYEVCYLPEGPAGTGTPTGQAPSHYTFRTYDPSQADTQLSTALSALTESSDTHKDSPDTSVTVTPDLVSQVSAAASTNPDLKNLLHLATTGKATPKQQNELGHMIRSLGAAQLPVPTFGQPTSSGISGNPGAEASYPIDPPRRVREFDIVIEFKEKPSDRWIVPRGPAVCERLDVHSLSDVKLSTTIQSTSSADTSESLDTSAASHVVAILISKVPPPLWELLLRWVGGEEGITRSRAVLRDIAAKAPPRAYLPHRLPAGPLLEQLTNNAPPRYNTKPVMPSNADSTRTRRKSSHKQRDAHKGSAQLAQTISTSTPHSKPKSKFKVVEPSTPIACKSCGRPDVPLLNFGRYCKSCITAGRAGDATTIPPQAYATSTLPHHPWSYAGSSPYNTVASSVATSGAPTASAAKDPTGPKTTTEIVPVVIRAENATPQAGPSTNTDHDVEMHT</sequence>
<feature type="region of interest" description="Disordered" evidence="1">
    <location>
        <begin position="526"/>
        <end position="546"/>
    </location>
</feature>
<keyword evidence="3" id="KW-1185">Reference proteome</keyword>
<dbReference type="Proteomes" id="UP000814176">
    <property type="component" value="Unassembled WGS sequence"/>
</dbReference>